<evidence type="ECO:0000313" key="2">
    <source>
        <dbReference type="EMBL" id="MBW0517724.1"/>
    </source>
</evidence>
<organism evidence="2 3">
    <name type="scientific">Austropuccinia psidii MF-1</name>
    <dbReference type="NCBI Taxonomy" id="1389203"/>
    <lineage>
        <taxon>Eukaryota</taxon>
        <taxon>Fungi</taxon>
        <taxon>Dikarya</taxon>
        <taxon>Basidiomycota</taxon>
        <taxon>Pucciniomycotina</taxon>
        <taxon>Pucciniomycetes</taxon>
        <taxon>Pucciniales</taxon>
        <taxon>Sphaerophragmiaceae</taxon>
        <taxon>Austropuccinia</taxon>
    </lineage>
</organism>
<feature type="compositionally biased region" description="Polar residues" evidence="1">
    <location>
        <begin position="22"/>
        <end position="41"/>
    </location>
</feature>
<comment type="caution">
    <text evidence="2">The sequence shown here is derived from an EMBL/GenBank/DDBJ whole genome shotgun (WGS) entry which is preliminary data.</text>
</comment>
<feature type="compositionally biased region" description="Polar residues" evidence="1">
    <location>
        <begin position="96"/>
        <end position="120"/>
    </location>
</feature>
<name>A0A9Q3EAG3_9BASI</name>
<protein>
    <submittedName>
        <fullName evidence="2">Uncharacterized protein</fullName>
    </submittedName>
</protein>
<reference evidence="2" key="1">
    <citation type="submission" date="2021-03" db="EMBL/GenBank/DDBJ databases">
        <title>Draft genome sequence of rust myrtle Austropuccinia psidii MF-1, a brazilian biotype.</title>
        <authorList>
            <person name="Quecine M.C."/>
            <person name="Pachon D.M.R."/>
            <person name="Bonatelli M.L."/>
            <person name="Correr F.H."/>
            <person name="Franceschini L.M."/>
            <person name="Leite T.F."/>
            <person name="Margarido G.R.A."/>
            <person name="Almeida C.A."/>
            <person name="Ferrarezi J.A."/>
            <person name="Labate C.A."/>
        </authorList>
    </citation>
    <scope>NUCLEOTIDE SEQUENCE</scope>
    <source>
        <strain evidence="2">MF-1</strain>
    </source>
</reference>
<accession>A0A9Q3EAG3</accession>
<proteinExistence type="predicted"/>
<dbReference type="Proteomes" id="UP000765509">
    <property type="component" value="Unassembled WGS sequence"/>
</dbReference>
<dbReference type="EMBL" id="AVOT02026136">
    <property type="protein sequence ID" value="MBW0517724.1"/>
    <property type="molecule type" value="Genomic_DNA"/>
</dbReference>
<evidence type="ECO:0000256" key="1">
    <source>
        <dbReference type="SAM" id="MobiDB-lite"/>
    </source>
</evidence>
<sequence>MREWNTTNTNFYSSHLVHFATNSTKPHTYNNTTDWKGQRQCQELWDSKPRSPKSRAPSPSPPHQRTHRRPDQPPVGAPDLTIPSSWPDHPTRSEPKTNPSTTPKSNPNTLRQKGGKNQSS</sequence>
<evidence type="ECO:0000313" key="3">
    <source>
        <dbReference type="Proteomes" id="UP000765509"/>
    </source>
</evidence>
<feature type="region of interest" description="Disordered" evidence="1">
    <location>
        <begin position="22"/>
        <end position="120"/>
    </location>
</feature>
<keyword evidence="3" id="KW-1185">Reference proteome</keyword>
<gene>
    <name evidence="2" type="ORF">O181_057439</name>
</gene>
<dbReference type="AlphaFoldDB" id="A0A9Q3EAG3"/>